<evidence type="ECO:0000313" key="2">
    <source>
        <dbReference type="EMBL" id="EIJ68571.1"/>
    </source>
</evidence>
<dbReference type="EMBL" id="AJSX01000036">
    <property type="protein sequence ID" value="EIJ68571.1"/>
    <property type="molecule type" value="Genomic_DNA"/>
</dbReference>
<keyword evidence="1" id="KW-0175">Coiled coil</keyword>
<sequence>MNTSIRPAFTSLSQVINGKHQAVFSVSEFSSKLGLPFRPPVALNTLLNYLQFRLNVDYVPFYGLDGKGVIDYRLTAEAMLLYIQKMTDEVNYSVKACVHFVLERMQASPIEQTIQQQQFNTETQAFLKEFFHTDYHYLLSEDDFINMERMKNSFFMIGCLLNDAKTHSTLNSDYLADLLASLISPLYDLLNRTNETAKKADQQVKRLNQLAESLQGA</sequence>
<organism evidence="2 3">
    <name type="scientific">Pasteurella bettyae CCUG 2042</name>
    <dbReference type="NCBI Taxonomy" id="1095749"/>
    <lineage>
        <taxon>Bacteria</taxon>
        <taxon>Pseudomonadati</taxon>
        <taxon>Pseudomonadota</taxon>
        <taxon>Gammaproteobacteria</taxon>
        <taxon>Pasteurellales</taxon>
        <taxon>Pasteurellaceae</taxon>
        <taxon>Pasteurella</taxon>
    </lineage>
</organism>
<evidence type="ECO:0000256" key="1">
    <source>
        <dbReference type="SAM" id="Coils"/>
    </source>
</evidence>
<reference evidence="2 3" key="1">
    <citation type="submission" date="2012-03" db="EMBL/GenBank/DDBJ databases">
        <authorList>
            <person name="Harkins D.M."/>
            <person name="Madupu R."/>
            <person name="Durkin A.S."/>
            <person name="Torralba M."/>
            <person name="Methe B."/>
            <person name="Sutton G.G."/>
            <person name="Nelson K.E."/>
        </authorList>
    </citation>
    <scope>NUCLEOTIDE SEQUENCE [LARGE SCALE GENOMIC DNA]</scope>
    <source>
        <strain evidence="2 3">CCUG 2042</strain>
    </source>
</reference>
<keyword evidence="3" id="KW-1185">Reference proteome</keyword>
<proteinExistence type="predicted"/>
<name>I3DA28_9PAST</name>
<dbReference type="AlphaFoldDB" id="I3DA28"/>
<dbReference type="PATRIC" id="fig|1095749.3.peg.1566"/>
<accession>I3DA28</accession>
<evidence type="ECO:0000313" key="3">
    <source>
        <dbReference type="Proteomes" id="UP000006457"/>
    </source>
</evidence>
<dbReference type="Proteomes" id="UP000006457">
    <property type="component" value="Unassembled WGS sequence"/>
</dbReference>
<dbReference type="RefSeq" id="WP_005761178.1">
    <property type="nucleotide sequence ID" value="NZ_AJSX01000036.1"/>
</dbReference>
<feature type="coiled-coil region" evidence="1">
    <location>
        <begin position="190"/>
        <end position="217"/>
    </location>
</feature>
<protein>
    <submittedName>
        <fullName evidence="2">Uncharacterized protein</fullName>
    </submittedName>
</protein>
<comment type="caution">
    <text evidence="2">The sequence shown here is derived from an EMBL/GenBank/DDBJ whole genome shotgun (WGS) entry which is preliminary data.</text>
</comment>
<gene>
    <name evidence="2" type="ORF">HMPREF1052_1651</name>
</gene>